<reference evidence="3 4" key="1">
    <citation type="submission" date="2023-09" db="EMBL/GenBank/DDBJ databases">
        <title>Complete Genome and Methylome dissection of Bacillus brevis NEB573 original source of BbsI restriction endonuclease.</title>
        <authorList>
            <person name="Fomenkov A."/>
            <person name="Roberts R.D."/>
        </authorList>
    </citation>
    <scope>NUCLEOTIDE SEQUENCE [LARGE SCALE GENOMIC DNA]</scope>
    <source>
        <strain evidence="3 4">NEB573</strain>
    </source>
</reference>
<dbReference type="RefSeq" id="WP_310764145.1">
    <property type="nucleotide sequence ID" value="NZ_CP134050.1"/>
</dbReference>
<gene>
    <name evidence="3" type="ORF">RGB73_18170</name>
</gene>
<protein>
    <submittedName>
        <fullName evidence="3">DUF4350 domain-containing protein</fullName>
    </submittedName>
</protein>
<feature type="domain" description="DUF4350" evidence="2">
    <location>
        <begin position="38"/>
        <end position="207"/>
    </location>
</feature>
<keyword evidence="4" id="KW-1185">Reference proteome</keyword>
<organism evidence="3 4">
    <name type="scientific">Brevibacillus brevis</name>
    <name type="common">Bacillus brevis</name>
    <dbReference type="NCBI Taxonomy" id="1393"/>
    <lineage>
        <taxon>Bacteria</taxon>
        <taxon>Bacillati</taxon>
        <taxon>Bacillota</taxon>
        <taxon>Bacilli</taxon>
        <taxon>Bacillales</taxon>
        <taxon>Paenibacillaceae</taxon>
        <taxon>Brevibacillus</taxon>
    </lineage>
</organism>
<proteinExistence type="predicted"/>
<evidence type="ECO:0000313" key="4">
    <source>
        <dbReference type="Proteomes" id="UP001256827"/>
    </source>
</evidence>
<dbReference type="Pfam" id="PF14258">
    <property type="entry name" value="DUF4350"/>
    <property type="match status" value="1"/>
</dbReference>
<keyword evidence="1" id="KW-1133">Transmembrane helix</keyword>
<evidence type="ECO:0000256" key="1">
    <source>
        <dbReference type="SAM" id="Phobius"/>
    </source>
</evidence>
<accession>A0ABY9SXU4</accession>
<evidence type="ECO:0000259" key="2">
    <source>
        <dbReference type="Pfam" id="PF14258"/>
    </source>
</evidence>
<dbReference type="InterPro" id="IPR025646">
    <property type="entry name" value="DUF4350"/>
</dbReference>
<feature type="transmembrane region" description="Helical" evidence="1">
    <location>
        <begin position="231"/>
        <end position="255"/>
    </location>
</feature>
<dbReference type="Proteomes" id="UP001256827">
    <property type="component" value="Chromosome"/>
</dbReference>
<evidence type="ECO:0000313" key="3">
    <source>
        <dbReference type="EMBL" id="WNC12652.1"/>
    </source>
</evidence>
<keyword evidence="1" id="KW-0812">Transmembrane</keyword>
<sequence>MDSLRTYRVGIAAAIVLLLLCGWMLVQPQAKSGPPYLSSSTAPDGMKALILLLEEKGHQVKEWRQPMRALPATGGQALMMVEPWGLTEREQSELLDWVKRGNELLLFEQEPGEWGDLPFETKLTGEKEGHESRIVGPLLDQELTGTAQTQWRLDDAPDQEALISDDLGVLAARTAYGEGNVSLFLVSDWLTNEGVLQKGHFEAVWPYVQGKESVLWVDEYHHGLQDRPSWLAVYPGWLIAGCLQLALVLLLWIWWRGKRFGPVYTLREWTVRRGDETLLAVSSWYEHKNLARDALLHREAFLRQRLYDRWGVHRRAEYGEILSLARTKWSEADVGRLRSVLEALEKAKTDRRYTSKRLLQDSLLIDDVIQRLEKE</sequence>
<dbReference type="EMBL" id="CP134050">
    <property type="protein sequence ID" value="WNC12652.1"/>
    <property type="molecule type" value="Genomic_DNA"/>
</dbReference>
<name>A0ABY9SXU4_BREBE</name>
<feature type="transmembrane region" description="Helical" evidence="1">
    <location>
        <begin position="6"/>
        <end position="26"/>
    </location>
</feature>
<keyword evidence="1" id="KW-0472">Membrane</keyword>